<evidence type="ECO:0000313" key="2">
    <source>
        <dbReference type="Proteomes" id="UP001620405"/>
    </source>
</evidence>
<gene>
    <name evidence="1" type="ORF">ISP13_08475</name>
</gene>
<sequence>MALIVVMPAISRVMPMSGPMQGLDASCPYHQVEATKHPAVPDSPADPTVKCGYCVLLNHAPLLASGEVLHLLPVAPNLAAPAVARADDAYTSPILSANPRGPPRIG</sequence>
<evidence type="ECO:0000313" key="1">
    <source>
        <dbReference type="EMBL" id="MFK2873565.1"/>
    </source>
</evidence>
<comment type="caution">
    <text evidence="1">The sequence shown here is derived from an EMBL/GenBank/DDBJ whole genome shotgun (WGS) entry which is preliminary data.</text>
</comment>
<dbReference type="Proteomes" id="UP001620405">
    <property type="component" value="Unassembled WGS sequence"/>
</dbReference>
<reference evidence="1 2" key="1">
    <citation type="submission" date="2020-10" db="EMBL/GenBank/DDBJ databases">
        <title>Phylogeny of dyella-like bacteria.</title>
        <authorList>
            <person name="Fu J."/>
        </authorList>
    </citation>
    <scope>NUCLEOTIDE SEQUENCE [LARGE SCALE GENOMIC DNA]</scope>
    <source>
        <strain evidence="1 2">DHOB07</strain>
    </source>
</reference>
<keyword evidence="2" id="KW-1185">Reference proteome</keyword>
<dbReference type="Pfam" id="PF11162">
    <property type="entry name" value="DUF2946"/>
    <property type="match status" value="1"/>
</dbReference>
<dbReference type="InterPro" id="IPR021333">
    <property type="entry name" value="DUF2946"/>
</dbReference>
<protein>
    <submittedName>
        <fullName evidence="1">DUF2946 domain-containing protein</fullName>
    </submittedName>
</protein>
<proteinExistence type="predicted"/>
<accession>A0ABW8IUA6</accession>
<organism evidence="1 2">
    <name type="scientific">Dyella lipolytica</name>
    <dbReference type="NCBI Taxonomy" id="1867835"/>
    <lineage>
        <taxon>Bacteria</taxon>
        <taxon>Pseudomonadati</taxon>
        <taxon>Pseudomonadota</taxon>
        <taxon>Gammaproteobacteria</taxon>
        <taxon>Lysobacterales</taxon>
        <taxon>Rhodanobacteraceae</taxon>
        <taxon>Dyella</taxon>
    </lineage>
</organism>
<dbReference type="EMBL" id="JADIKG010000011">
    <property type="protein sequence ID" value="MFK2873565.1"/>
    <property type="molecule type" value="Genomic_DNA"/>
</dbReference>
<name>A0ABW8IUA6_9GAMM</name>